<dbReference type="InterPro" id="IPR013103">
    <property type="entry name" value="RVT_2"/>
</dbReference>
<feature type="domain" description="Reverse transcriptase Ty1/copia-type" evidence="1">
    <location>
        <begin position="156"/>
        <end position="311"/>
    </location>
</feature>
<reference evidence="2" key="1">
    <citation type="journal article" date="2019" name="Sci. Rep.">
        <title>Draft genome of Tanacetum cinerariifolium, the natural source of mosquito coil.</title>
        <authorList>
            <person name="Yamashiro T."/>
            <person name="Shiraishi A."/>
            <person name="Satake H."/>
            <person name="Nakayama K."/>
        </authorList>
    </citation>
    <scope>NUCLEOTIDE SEQUENCE</scope>
</reference>
<accession>A0A699IAZ1</accession>
<dbReference type="AlphaFoldDB" id="A0A699IAZ1"/>
<evidence type="ECO:0000313" key="2">
    <source>
        <dbReference type="EMBL" id="GEZ29532.1"/>
    </source>
</evidence>
<proteinExistence type="predicted"/>
<evidence type="ECO:0000259" key="1">
    <source>
        <dbReference type="Pfam" id="PF07727"/>
    </source>
</evidence>
<dbReference type="EMBL" id="BKCJ010262179">
    <property type="protein sequence ID" value="GEZ29532.1"/>
    <property type="molecule type" value="Genomic_DNA"/>
</dbReference>
<organism evidence="2">
    <name type="scientific">Tanacetum cinerariifolium</name>
    <name type="common">Dalmatian daisy</name>
    <name type="synonym">Chrysanthemum cinerariifolium</name>
    <dbReference type="NCBI Taxonomy" id="118510"/>
    <lineage>
        <taxon>Eukaryota</taxon>
        <taxon>Viridiplantae</taxon>
        <taxon>Streptophyta</taxon>
        <taxon>Embryophyta</taxon>
        <taxon>Tracheophyta</taxon>
        <taxon>Spermatophyta</taxon>
        <taxon>Magnoliopsida</taxon>
        <taxon>eudicotyledons</taxon>
        <taxon>Gunneridae</taxon>
        <taxon>Pentapetalae</taxon>
        <taxon>asterids</taxon>
        <taxon>campanulids</taxon>
        <taxon>Asterales</taxon>
        <taxon>Asteraceae</taxon>
        <taxon>Asteroideae</taxon>
        <taxon>Anthemideae</taxon>
        <taxon>Anthemidinae</taxon>
        <taxon>Tanacetum</taxon>
    </lineage>
</organism>
<comment type="caution">
    <text evidence="2">The sequence shown here is derived from an EMBL/GenBank/DDBJ whole genome shotgun (WGS) entry which is preliminary data.</text>
</comment>
<protein>
    <recommendedName>
        <fullName evidence="1">Reverse transcriptase Ty1/copia-type domain-containing protein</fullName>
    </recommendedName>
</protein>
<dbReference type="Pfam" id="PF07727">
    <property type="entry name" value="RVT_2"/>
    <property type="match status" value="1"/>
</dbReference>
<sequence>MLEHHCDIFCDIHSDDGNPSRANIKQDLVAAVLRAVDIAKSPVSTSIYQDLPSTSILSSQDQEHSLIISQGVKESPKTLYFHEDPLYESLYEDSTSQGSSSNVRPFHTPFENLGRCTKDHPIANVIGDLSRSVSIRKQLETDAMWYFFDAFLTSIEPKNFKHAMTEPSWIVKIDEFGGVLKIKARLVAQGFMKEEGIDFEESFTSVARIEAICIYVANAANKNITIFQMDVKMAFLNGKLKEEVYVSHPKGFVDQDNPSHVYKLKKAWYSLKQAPHAWYNMLSSFLIFQHFSKGAIDPTLFTQKAGNGLLLYSKDTGMSLTAYSDANHAGCQDNRRSTSGSAQFLGFLCIATTKVQFLYAATTFNTQEQSTSMTEYQLADIFTKPLPRERLNFLIEKLGMRSMSLKTLKRLAEEEDE</sequence>
<gene>
    <name evidence="2" type="ORF">Tci_501505</name>
</gene>
<name>A0A699IAZ1_TANCI</name>